<dbReference type="RefSeq" id="XP_014259912.1">
    <property type="nucleotide sequence ID" value="XM_014404426.1"/>
</dbReference>
<organism evidence="3 4">
    <name type="scientific">Cimex lectularius</name>
    <name type="common">Bed bug</name>
    <name type="synonym">Acanthia lectularia</name>
    <dbReference type="NCBI Taxonomy" id="79782"/>
    <lineage>
        <taxon>Eukaryota</taxon>
        <taxon>Metazoa</taxon>
        <taxon>Ecdysozoa</taxon>
        <taxon>Arthropoda</taxon>
        <taxon>Hexapoda</taxon>
        <taxon>Insecta</taxon>
        <taxon>Pterygota</taxon>
        <taxon>Neoptera</taxon>
        <taxon>Paraneoptera</taxon>
        <taxon>Hemiptera</taxon>
        <taxon>Heteroptera</taxon>
        <taxon>Panheteroptera</taxon>
        <taxon>Cimicomorpha</taxon>
        <taxon>Cimicidae</taxon>
        <taxon>Cimex</taxon>
    </lineage>
</organism>
<evidence type="ECO:0000313" key="4">
    <source>
        <dbReference type="Proteomes" id="UP000494040"/>
    </source>
</evidence>
<dbReference type="EnsemblMetazoa" id="XM_014404426.1">
    <property type="protein sequence ID" value="XP_014259912.1"/>
    <property type="gene ID" value="LOC106672760"/>
</dbReference>
<dbReference type="AlphaFoldDB" id="A0A8I6S754"/>
<proteinExistence type="predicted"/>
<feature type="region of interest" description="Disordered" evidence="1">
    <location>
        <begin position="93"/>
        <end position="113"/>
    </location>
</feature>
<dbReference type="KEGG" id="clec:106672760"/>
<dbReference type="Pfam" id="PF16012">
    <property type="entry name" value="DUF4780"/>
    <property type="match status" value="1"/>
</dbReference>
<dbReference type="OrthoDB" id="6767813at2759"/>
<feature type="compositionally biased region" description="Basic and acidic residues" evidence="1">
    <location>
        <begin position="1"/>
        <end position="15"/>
    </location>
</feature>
<evidence type="ECO:0000256" key="1">
    <source>
        <dbReference type="SAM" id="MobiDB-lite"/>
    </source>
</evidence>
<feature type="region of interest" description="Disordered" evidence="1">
    <location>
        <begin position="1"/>
        <end position="58"/>
    </location>
</feature>
<dbReference type="InterPro" id="IPR031961">
    <property type="entry name" value="DUF4780"/>
</dbReference>
<reference evidence="3" key="1">
    <citation type="submission" date="2022-01" db="UniProtKB">
        <authorList>
            <consortium name="EnsemblMetazoa"/>
        </authorList>
    </citation>
    <scope>IDENTIFICATION</scope>
</reference>
<dbReference type="Proteomes" id="UP000494040">
    <property type="component" value="Unassembled WGS sequence"/>
</dbReference>
<protein>
    <recommendedName>
        <fullName evidence="2">DUF4780 domain-containing protein</fullName>
    </recommendedName>
</protein>
<evidence type="ECO:0000313" key="3">
    <source>
        <dbReference type="EnsemblMetazoa" id="XP_014259912.1"/>
    </source>
</evidence>
<feature type="domain" description="DUF4780" evidence="2">
    <location>
        <begin position="147"/>
        <end position="313"/>
    </location>
</feature>
<dbReference type="OMA" id="ARRMESK"/>
<keyword evidence="4" id="KW-1185">Reference proteome</keyword>
<feature type="compositionally biased region" description="Basic residues" evidence="1">
    <location>
        <begin position="21"/>
        <end position="38"/>
    </location>
</feature>
<dbReference type="GeneID" id="106672760"/>
<accession>A0A8I6S754</accession>
<sequence length="363" mass="41677">MEERQKVRSFTEKRKNPQHSSSRRVVKTSRLKKPKRPSKYIIKPKLGEPGGKDDPFRKGLSGAMTKWYLRSIADGKTPEEARRMVEKRKATLARRMESKTHSFKRGNSPDSEEIKRDKRFKISHNQTSIDVNNHSKPSTSIAGLVNIIKVAILPEDYPRVTISSQEVLHLEDILVEEIAKGWKDKLQFEGILFKSGMLIIDCQDEKAVEWLEKTVPRLRVSVDKKLIVSIGNCIPKPHSVIIFFPRSMSGEEGKVLALIKSQNEGVFTEKWKIHSVRTEGHGVVMYLDIDDASALAIERSGHILNYRFGKISVNCLNRYSPCDETRDNPHHFHPPPSTSHLPEKTYWVRQPLPWYPTRSHDSD</sequence>
<evidence type="ECO:0000259" key="2">
    <source>
        <dbReference type="Pfam" id="PF16012"/>
    </source>
</evidence>
<name>A0A8I6S754_CIMLE</name>